<keyword evidence="2" id="KW-1185">Reference proteome</keyword>
<dbReference type="EMBL" id="CM039173">
    <property type="protein sequence ID" value="KAH9769445.1"/>
    <property type="molecule type" value="Genomic_DNA"/>
</dbReference>
<evidence type="ECO:0000313" key="1">
    <source>
        <dbReference type="EMBL" id="KAH9769445.1"/>
    </source>
</evidence>
<evidence type="ECO:0000313" key="2">
    <source>
        <dbReference type="Proteomes" id="UP000829398"/>
    </source>
</evidence>
<name>A0ACB8L8A5_CITSI</name>
<reference evidence="2" key="1">
    <citation type="journal article" date="2023" name="Hortic. Res.">
        <title>A chromosome-level phased genome enabling allele-level studies in sweet orange: a case study on citrus Huanglongbing tolerance.</title>
        <authorList>
            <person name="Wu B."/>
            <person name="Yu Q."/>
            <person name="Deng Z."/>
            <person name="Duan Y."/>
            <person name="Luo F."/>
            <person name="Gmitter F. Jr."/>
        </authorList>
    </citation>
    <scope>NUCLEOTIDE SEQUENCE [LARGE SCALE GENOMIC DNA]</scope>
    <source>
        <strain evidence="2">cv. Valencia</strain>
    </source>
</reference>
<sequence length="506" mass="58133">MLPDNEDVESNFSEQFEKDDHTAFILAESTDFETDEISVISTIQEVNHVQSKSTGPSVKVSIIPSKFHKPVLVIGFLDTSAQHSMLNPHTLPPDYWENHTEYFRAANGKVFETSLITKKPIDVLRLYTLSDIARPYTSISQKFLELCPENHSQFTHPSPLWKNEQFFIHLPFKLNEDVNPTKATHPGMPPTNLSLAKQECTQLLRQDLIEPTTSDWACQAFYVEKRSELVHGKKRLVIDYQPLNAFLKDDKFPLPKIQSLFIHLQGAKVFSKFDLKAGFWQLGISPEDRPKTAFCIPDAHYQWTLDRIPDQEADMFTSVFIVHKPHFQHPETKDYWTQDMAYEWKTFPHPFPLNHDPTIISMLKAYLLELNNVQPVLTNIHHTSIGPSHILEIIPRTQTCTPESSSSPHGILVREQRPDYTNVLFQDAQDPWEDFQSLLPTQDTQYTITEPSSSSTPAPPKRNNSPELDEDYLIYQEIQKAKEDYENETGDVSPSRFPSTLTLLST</sequence>
<organism evidence="1 2">
    <name type="scientific">Citrus sinensis</name>
    <name type="common">Sweet orange</name>
    <name type="synonym">Citrus aurantium var. sinensis</name>
    <dbReference type="NCBI Taxonomy" id="2711"/>
    <lineage>
        <taxon>Eukaryota</taxon>
        <taxon>Viridiplantae</taxon>
        <taxon>Streptophyta</taxon>
        <taxon>Embryophyta</taxon>
        <taxon>Tracheophyta</taxon>
        <taxon>Spermatophyta</taxon>
        <taxon>Magnoliopsida</taxon>
        <taxon>eudicotyledons</taxon>
        <taxon>Gunneridae</taxon>
        <taxon>Pentapetalae</taxon>
        <taxon>rosids</taxon>
        <taxon>malvids</taxon>
        <taxon>Sapindales</taxon>
        <taxon>Rutaceae</taxon>
        <taxon>Aurantioideae</taxon>
        <taxon>Citrus</taxon>
    </lineage>
</organism>
<comment type="caution">
    <text evidence="1">The sequence shown here is derived from an EMBL/GenBank/DDBJ whole genome shotgun (WGS) entry which is preliminary data.</text>
</comment>
<dbReference type="Proteomes" id="UP000829398">
    <property type="component" value="Chromosome 4"/>
</dbReference>
<gene>
    <name evidence="1" type="ORF">KPL71_012005</name>
</gene>
<accession>A0ACB8L8A5</accession>
<protein>
    <submittedName>
        <fullName evidence="1">Uncharacterized protein</fullName>
    </submittedName>
</protein>
<proteinExistence type="predicted"/>